<dbReference type="EMBL" id="JASNVH010000004">
    <property type="protein sequence ID" value="MDK4306600.1"/>
    <property type="molecule type" value="Genomic_DNA"/>
</dbReference>
<evidence type="ECO:0000256" key="2">
    <source>
        <dbReference type="ARBA" id="ARBA00022741"/>
    </source>
</evidence>
<dbReference type="PROSITE" id="PS50893">
    <property type="entry name" value="ABC_TRANSPORTER_2"/>
    <property type="match status" value="2"/>
</dbReference>
<dbReference type="GO" id="GO:0055085">
    <property type="term" value="P:transmembrane transport"/>
    <property type="evidence" value="ECO:0007669"/>
    <property type="project" value="UniProtKB-ARBA"/>
</dbReference>
<evidence type="ECO:0000259" key="4">
    <source>
        <dbReference type="PROSITE" id="PS50893"/>
    </source>
</evidence>
<dbReference type="Gene3D" id="3.40.50.300">
    <property type="entry name" value="P-loop containing nucleotide triphosphate hydrolases"/>
    <property type="match status" value="2"/>
</dbReference>
<comment type="caution">
    <text evidence="5">The sequence shown here is derived from an EMBL/GenBank/DDBJ whole genome shotgun (WGS) entry which is preliminary data.</text>
</comment>
<dbReference type="SUPFAM" id="SSF52540">
    <property type="entry name" value="P-loop containing nucleoside triphosphate hydrolases"/>
    <property type="match status" value="2"/>
</dbReference>
<dbReference type="Proteomes" id="UP001224412">
    <property type="component" value="Unassembled WGS sequence"/>
</dbReference>
<gene>
    <name evidence="5" type="ORF">QPX42_03410</name>
</gene>
<dbReference type="InterPro" id="IPR017871">
    <property type="entry name" value="ABC_transporter-like_CS"/>
</dbReference>
<feature type="domain" description="ABC transporter" evidence="4">
    <location>
        <begin position="18"/>
        <end position="252"/>
    </location>
</feature>
<sequence>MMGAQESTMSRAQAPSLLAVHALRVHAGDKVLVNDLSFSLRPGQRLGIIGESGSGKSLTALALLGLCPRGIQATGSICIDGEEMLAVRRRARRQEKRWGQLRGTRIGMVFQEPMSALDPLMKIGRMLGHNARQLLAEVGLEPDFVSRFPFELSGGQRQRVLLALAISQDPDILVCDEPTTALDVLAQDEVLGVIERLVRERDMALLFISHDLDVIQRMCNDMLVLHKGHVVERGASTQVFQSPREPYTKQLLAASRYQLPARTAGTKSGSQGSFSALAKADPIIELEGVTHAYGTTPVLRNISLQVRRGKRLGIVGASGSGKSTLLKLIAGLEAPTAGNIEVKAGVQMVFQDPFSSLNPRLRIGRIIAEGGGSDERSGEILAEVGLPTDATGRLPHEFSGGQRQRISIARSVAGHPDILLADEAVSALDVSVRCQVLDLLDSLIDDYGLTLVFVSHDLHVVRQICDEVIVMCDGQIVEAGAVDKIWQDPADDYTARLLAAALYRKAAGK</sequence>
<dbReference type="GO" id="GO:0005524">
    <property type="term" value="F:ATP binding"/>
    <property type="evidence" value="ECO:0007669"/>
    <property type="project" value="UniProtKB-KW"/>
</dbReference>
<evidence type="ECO:0000256" key="1">
    <source>
        <dbReference type="ARBA" id="ARBA00022448"/>
    </source>
</evidence>
<keyword evidence="2" id="KW-0547">Nucleotide-binding</keyword>
<proteinExistence type="predicted"/>
<dbReference type="InterPro" id="IPR003439">
    <property type="entry name" value="ABC_transporter-like_ATP-bd"/>
</dbReference>
<dbReference type="CDD" id="cd03257">
    <property type="entry name" value="ABC_NikE_OppD_transporters"/>
    <property type="match status" value="2"/>
</dbReference>
<evidence type="ECO:0000313" key="5">
    <source>
        <dbReference type="EMBL" id="MDK4306600.1"/>
    </source>
</evidence>
<name>A0AAP4F8U5_9CORY</name>
<dbReference type="PANTHER" id="PTHR43776">
    <property type="entry name" value="TRANSPORT ATP-BINDING PROTEIN"/>
    <property type="match status" value="1"/>
</dbReference>
<dbReference type="PROSITE" id="PS00211">
    <property type="entry name" value="ABC_TRANSPORTER_1"/>
    <property type="match status" value="2"/>
</dbReference>
<evidence type="ECO:0000256" key="3">
    <source>
        <dbReference type="ARBA" id="ARBA00022840"/>
    </source>
</evidence>
<accession>A0AAP4F8U5</accession>
<evidence type="ECO:0000313" key="6">
    <source>
        <dbReference type="Proteomes" id="UP001224412"/>
    </source>
</evidence>
<dbReference type="InterPro" id="IPR050319">
    <property type="entry name" value="ABC_transp_ATP-bind"/>
</dbReference>
<dbReference type="InterPro" id="IPR027417">
    <property type="entry name" value="P-loop_NTPase"/>
</dbReference>
<keyword evidence="3 5" id="KW-0067">ATP-binding</keyword>
<dbReference type="RefSeq" id="WP_231892286.1">
    <property type="nucleotide sequence ID" value="NZ_JASNUC010000008.1"/>
</dbReference>
<reference evidence="5" key="1">
    <citation type="submission" date="2023-05" db="EMBL/GenBank/DDBJ databases">
        <title>Metabolic capabilities are highly conserved among human nasal-associated Corynebacterium species in pangenomic analyses.</title>
        <authorList>
            <person name="Tran T.H."/>
            <person name="Roberts A.Q."/>
            <person name="Escapa I.F."/>
            <person name="Gao W."/>
            <person name="Conlan S."/>
            <person name="Kong H."/>
            <person name="Segre J.A."/>
            <person name="Kelly M.S."/>
            <person name="Lemon K.P."/>
        </authorList>
    </citation>
    <scope>NUCLEOTIDE SEQUENCE</scope>
    <source>
        <strain evidence="5">KPL2773</strain>
    </source>
</reference>
<dbReference type="GO" id="GO:0016887">
    <property type="term" value="F:ATP hydrolysis activity"/>
    <property type="evidence" value="ECO:0007669"/>
    <property type="project" value="InterPro"/>
</dbReference>
<keyword evidence="1" id="KW-0813">Transport</keyword>
<feature type="domain" description="ABC transporter" evidence="4">
    <location>
        <begin position="284"/>
        <end position="498"/>
    </location>
</feature>
<protein>
    <submittedName>
        <fullName evidence="5">ABC transporter ATP-binding protein</fullName>
    </submittedName>
</protein>
<organism evidence="5 6">
    <name type="scientific">Corynebacterium pseudodiphtheriticum</name>
    <dbReference type="NCBI Taxonomy" id="37637"/>
    <lineage>
        <taxon>Bacteria</taxon>
        <taxon>Bacillati</taxon>
        <taxon>Actinomycetota</taxon>
        <taxon>Actinomycetes</taxon>
        <taxon>Mycobacteriales</taxon>
        <taxon>Corynebacteriaceae</taxon>
        <taxon>Corynebacterium</taxon>
    </lineage>
</organism>
<dbReference type="InterPro" id="IPR003593">
    <property type="entry name" value="AAA+_ATPase"/>
</dbReference>
<dbReference type="Pfam" id="PF00005">
    <property type="entry name" value="ABC_tran"/>
    <property type="match status" value="2"/>
</dbReference>
<dbReference type="SMART" id="SM00382">
    <property type="entry name" value="AAA"/>
    <property type="match status" value="2"/>
</dbReference>
<dbReference type="AlphaFoldDB" id="A0AAP4F8U5"/>